<dbReference type="Gene3D" id="1.10.150.50">
    <property type="entry name" value="Transcription Factor, Ets-1"/>
    <property type="match status" value="1"/>
</dbReference>
<accession>A0A9N9AWW6</accession>
<sequence length="151" mass="17398">MDEDELAKKARIEAEAEDTNSNEILVVRINLDNSTEGIIKKDTEKLIDFLREQNLFLNNKHLEILREREIAGCDFLKMDNQDFRECGLEIRPAMRRAGFAKKLNDQSEDSSNEFKNSTVEIPPTVAELDMKLLSDNVNKIIRGEFQNIRGI</sequence>
<name>A0A9N9AWW6_9GLOM</name>
<evidence type="ECO:0000313" key="1">
    <source>
        <dbReference type="EMBL" id="CAG8542821.1"/>
    </source>
</evidence>
<gene>
    <name evidence="1" type="ORF">POCULU_LOCUS4623</name>
</gene>
<proteinExistence type="predicted"/>
<organism evidence="1 2">
    <name type="scientific">Paraglomus occultum</name>
    <dbReference type="NCBI Taxonomy" id="144539"/>
    <lineage>
        <taxon>Eukaryota</taxon>
        <taxon>Fungi</taxon>
        <taxon>Fungi incertae sedis</taxon>
        <taxon>Mucoromycota</taxon>
        <taxon>Glomeromycotina</taxon>
        <taxon>Glomeromycetes</taxon>
        <taxon>Paraglomerales</taxon>
        <taxon>Paraglomeraceae</taxon>
        <taxon>Paraglomus</taxon>
    </lineage>
</organism>
<dbReference type="Proteomes" id="UP000789572">
    <property type="component" value="Unassembled WGS sequence"/>
</dbReference>
<evidence type="ECO:0000313" key="2">
    <source>
        <dbReference type="Proteomes" id="UP000789572"/>
    </source>
</evidence>
<protein>
    <submittedName>
        <fullName evidence="1">1183_t:CDS:1</fullName>
    </submittedName>
</protein>
<dbReference type="AlphaFoldDB" id="A0A9N9AWW6"/>
<comment type="caution">
    <text evidence="1">The sequence shown here is derived from an EMBL/GenBank/DDBJ whole genome shotgun (WGS) entry which is preliminary data.</text>
</comment>
<reference evidence="1" key="1">
    <citation type="submission" date="2021-06" db="EMBL/GenBank/DDBJ databases">
        <authorList>
            <person name="Kallberg Y."/>
            <person name="Tangrot J."/>
            <person name="Rosling A."/>
        </authorList>
    </citation>
    <scope>NUCLEOTIDE SEQUENCE</scope>
    <source>
        <strain evidence="1">IA702</strain>
    </source>
</reference>
<dbReference type="OrthoDB" id="2434317at2759"/>
<dbReference type="EMBL" id="CAJVPJ010000613">
    <property type="protein sequence ID" value="CAG8542821.1"/>
    <property type="molecule type" value="Genomic_DNA"/>
</dbReference>
<keyword evidence="2" id="KW-1185">Reference proteome</keyword>
<dbReference type="InterPro" id="IPR013761">
    <property type="entry name" value="SAM/pointed_sf"/>
</dbReference>